<evidence type="ECO:0000313" key="2">
    <source>
        <dbReference type="Proteomes" id="UP000318833"/>
    </source>
</evidence>
<name>A0A554VKW3_9FLAO</name>
<dbReference type="OrthoDB" id="1161831at2"/>
<reference evidence="1 2" key="1">
    <citation type="submission" date="2019-07" db="EMBL/GenBank/DDBJ databases">
        <title>The draft genome sequence of Aquimarina algiphila M91.</title>
        <authorList>
            <person name="Meng X."/>
        </authorList>
    </citation>
    <scope>NUCLEOTIDE SEQUENCE [LARGE SCALE GENOMIC DNA]</scope>
    <source>
        <strain evidence="1 2">M91</strain>
    </source>
</reference>
<comment type="caution">
    <text evidence="1">The sequence shown here is derived from an EMBL/GenBank/DDBJ whole genome shotgun (WGS) entry which is preliminary data.</text>
</comment>
<sequence length="134" mass="15713">MPRIIPLLFLICTIGCARSVEPTVEHINTIFASKDFTFQFNRLDGRQESLSFRNDYLVYKSDKPTFRREVSYDEVLLINDFIQKIVNLHSHTLDPETSSHYVIKNTAYKVIIVPEQEDLYFDALIKTLRLDKVK</sequence>
<keyword evidence="2" id="KW-1185">Reference proteome</keyword>
<dbReference type="AlphaFoldDB" id="A0A554VKW3"/>
<protein>
    <submittedName>
        <fullName evidence="1">Uncharacterized protein</fullName>
    </submittedName>
</protein>
<gene>
    <name evidence="1" type="ORF">FOF46_11295</name>
</gene>
<dbReference type="RefSeq" id="WP_143916530.1">
    <property type="nucleotide sequence ID" value="NZ_CANLFO010000003.1"/>
</dbReference>
<accession>A0A554VKW3</accession>
<organism evidence="1 2">
    <name type="scientific">Aquimarina algiphila</name>
    <dbReference type="NCBI Taxonomy" id="2047982"/>
    <lineage>
        <taxon>Bacteria</taxon>
        <taxon>Pseudomonadati</taxon>
        <taxon>Bacteroidota</taxon>
        <taxon>Flavobacteriia</taxon>
        <taxon>Flavobacteriales</taxon>
        <taxon>Flavobacteriaceae</taxon>
        <taxon>Aquimarina</taxon>
    </lineage>
</organism>
<proteinExistence type="predicted"/>
<dbReference type="EMBL" id="VLNR01000020">
    <property type="protein sequence ID" value="TSE08724.1"/>
    <property type="molecule type" value="Genomic_DNA"/>
</dbReference>
<dbReference type="Proteomes" id="UP000318833">
    <property type="component" value="Unassembled WGS sequence"/>
</dbReference>
<evidence type="ECO:0000313" key="1">
    <source>
        <dbReference type="EMBL" id="TSE08724.1"/>
    </source>
</evidence>